<proteinExistence type="predicted"/>
<feature type="transmembrane region" description="Helical" evidence="2">
    <location>
        <begin position="144"/>
        <end position="163"/>
    </location>
</feature>
<dbReference type="Proteomes" id="UP000051999">
    <property type="component" value="Unassembled WGS sequence"/>
</dbReference>
<feature type="transmembrane region" description="Helical" evidence="2">
    <location>
        <begin position="114"/>
        <end position="132"/>
    </location>
</feature>
<dbReference type="PANTHER" id="PTHR46558:SF15">
    <property type="entry name" value="HELIX-TURN-HELIX DOMAIN PROTEIN"/>
    <property type="match status" value="1"/>
</dbReference>
<dbReference type="SUPFAM" id="SSF47413">
    <property type="entry name" value="lambda repressor-like DNA-binding domains"/>
    <property type="match status" value="1"/>
</dbReference>
<dbReference type="Gene3D" id="1.10.260.40">
    <property type="entry name" value="lambda repressor-like DNA-binding domains"/>
    <property type="match status" value="1"/>
</dbReference>
<dbReference type="CDD" id="cd00093">
    <property type="entry name" value="HTH_XRE"/>
    <property type="match status" value="1"/>
</dbReference>
<evidence type="ECO:0000256" key="1">
    <source>
        <dbReference type="ARBA" id="ARBA00023125"/>
    </source>
</evidence>
<gene>
    <name evidence="4" type="ORF">FD35_GL002384</name>
</gene>
<dbReference type="PATRIC" id="fig|1114972.6.peg.2447"/>
<dbReference type="InterPro" id="IPR010982">
    <property type="entry name" value="Lambda_DNA-bd_dom_sf"/>
</dbReference>
<dbReference type="eggNOG" id="COG1476">
    <property type="taxonomic scope" value="Bacteria"/>
</dbReference>
<feature type="transmembrane region" description="Helical" evidence="2">
    <location>
        <begin position="86"/>
        <end position="108"/>
    </location>
</feature>
<keyword evidence="2" id="KW-1133">Transmembrane helix</keyword>
<keyword evidence="5" id="KW-1185">Reference proteome</keyword>
<dbReference type="RefSeq" id="WP_017261350.1">
    <property type="nucleotide sequence ID" value="NZ_AUAW01000008.1"/>
</dbReference>
<dbReference type="OrthoDB" id="9805856at2"/>
<dbReference type="EMBL" id="AZFF01000006">
    <property type="protein sequence ID" value="KRL55852.1"/>
    <property type="molecule type" value="Genomic_DNA"/>
</dbReference>
<keyword evidence="2" id="KW-0812">Transmembrane</keyword>
<accession>A0A0R1RGI5</accession>
<evidence type="ECO:0000259" key="3">
    <source>
        <dbReference type="PROSITE" id="PS50943"/>
    </source>
</evidence>
<dbReference type="AlphaFoldDB" id="A0A0R1RGI5"/>
<keyword evidence="1" id="KW-0238">DNA-binding</keyword>
<comment type="caution">
    <text evidence="4">The sequence shown here is derived from an EMBL/GenBank/DDBJ whole genome shotgun (WGS) entry which is preliminary data.</text>
</comment>
<dbReference type="InterPro" id="IPR001387">
    <property type="entry name" value="Cro/C1-type_HTH"/>
</dbReference>
<name>A0A0R1RGI5_9LACO</name>
<reference evidence="4 5" key="1">
    <citation type="journal article" date="2015" name="Genome Announc.">
        <title>Expanding the biotechnology potential of lactobacilli through comparative genomics of 213 strains and associated genera.</title>
        <authorList>
            <person name="Sun Z."/>
            <person name="Harris H.M."/>
            <person name="McCann A."/>
            <person name="Guo C."/>
            <person name="Argimon S."/>
            <person name="Zhang W."/>
            <person name="Yang X."/>
            <person name="Jeffery I.B."/>
            <person name="Cooney J.C."/>
            <person name="Kagawa T.F."/>
            <person name="Liu W."/>
            <person name="Song Y."/>
            <person name="Salvetti E."/>
            <person name="Wrobel A."/>
            <person name="Rasinkangas P."/>
            <person name="Parkhill J."/>
            <person name="Rea M.C."/>
            <person name="O'Sullivan O."/>
            <person name="Ritari J."/>
            <person name="Douillard F.P."/>
            <person name="Paul Ross R."/>
            <person name="Yang R."/>
            <person name="Briner A.E."/>
            <person name="Felis G.E."/>
            <person name="de Vos W.M."/>
            <person name="Barrangou R."/>
            <person name="Klaenhammer T.R."/>
            <person name="Caufield P.W."/>
            <person name="Cui Y."/>
            <person name="Zhang H."/>
            <person name="O'Toole P.W."/>
        </authorList>
    </citation>
    <scope>NUCLEOTIDE SEQUENCE [LARGE SCALE GENOMIC DNA]</scope>
    <source>
        <strain evidence="4 5">DSM 15814</strain>
    </source>
</reference>
<evidence type="ECO:0000313" key="4">
    <source>
        <dbReference type="EMBL" id="KRL55852.1"/>
    </source>
</evidence>
<sequence length="195" mass="22260">MKISQQIKQQREQRHWSQADLAKRLNISRESISKWESDTALPSFTNVIKLGELFDLSLDDLIKGDDKLIHNFESHEPEPLSRLSKFVLSVTGLSIVGYLIGLALHMSASNLRDWLELPFIITLIWLLCTINWTQMNRILSKKTLIIGGLCLTFLLIPSITQSIHDMISGMWAGIMQSEKDGYLGVILLFKSIFFK</sequence>
<protein>
    <recommendedName>
        <fullName evidence="3">HTH cro/C1-type domain-containing protein</fullName>
    </recommendedName>
</protein>
<dbReference type="STRING" id="1114972.FD35_GL002384"/>
<evidence type="ECO:0000256" key="2">
    <source>
        <dbReference type="SAM" id="Phobius"/>
    </source>
</evidence>
<dbReference type="PANTHER" id="PTHR46558">
    <property type="entry name" value="TRACRIPTIONAL REGULATORY PROTEIN-RELATED-RELATED"/>
    <property type="match status" value="1"/>
</dbReference>
<feature type="domain" description="HTH cro/C1-type" evidence="3">
    <location>
        <begin position="7"/>
        <end position="61"/>
    </location>
</feature>
<dbReference type="SMART" id="SM00530">
    <property type="entry name" value="HTH_XRE"/>
    <property type="match status" value="1"/>
</dbReference>
<keyword evidence="2" id="KW-0472">Membrane</keyword>
<dbReference type="Pfam" id="PF01381">
    <property type="entry name" value="HTH_3"/>
    <property type="match status" value="1"/>
</dbReference>
<dbReference type="GO" id="GO:0003677">
    <property type="term" value="F:DNA binding"/>
    <property type="evidence" value="ECO:0007669"/>
    <property type="project" value="UniProtKB-KW"/>
</dbReference>
<dbReference type="PROSITE" id="PS50943">
    <property type="entry name" value="HTH_CROC1"/>
    <property type="match status" value="1"/>
</dbReference>
<evidence type="ECO:0000313" key="5">
    <source>
        <dbReference type="Proteomes" id="UP000051999"/>
    </source>
</evidence>
<organism evidence="4 5">
    <name type="scientific">Furfurilactobacillus rossiae DSM 15814</name>
    <dbReference type="NCBI Taxonomy" id="1114972"/>
    <lineage>
        <taxon>Bacteria</taxon>
        <taxon>Bacillati</taxon>
        <taxon>Bacillota</taxon>
        <taxon>Bacilli</taxon>
        <taxon>Lactobacillales</taxon>
        <taxon>Lactobacillaceae</taxon>
        <taxon>Furfurilactobacillus</taxon>
    </lineage>
</organism>